<reference evidence="1 2" key="1">
    <citation type="journal article" date="2019" name="Nat. Med.">
        <title>A library of human gut bacterial isolates paired with longitudinal multiomics data enables mechanistic microbiome research.</title>
        <authorList>
            <person name="Poyet M."/>
            <person name="Groussin M."/>
            <person name="Gibbons S.M."/>
            <person name="Avila-Pacheco J."/>
            <person name="Jiang X."/>
            <person name="Kearney S.M."/>
            <person name="Perrotta A.R."/>
            <person name="Berdy B."/>
            <person name="Zhao S."/>
            <person name="Lieberman T.D."/>
            <person name="Swanson P.K."/>
            <person name="Smith M."/>
            <person name="Roesemann S."/>
            <person name="Alexander J.E."/>
            <person name="Rich S.A."/>
            <person name="Livny J."/>
            <person name="Vlamakis H."/>
            <person name="Clish C."/>
            <person name="Bullock K."/>
            <person name="Deik A."/>
            <person name="Scott J."/>
            <person name="Pierce K.A."/>
            <person name="Xavier R.J."/>
            <person name="Alm E.J."/>
        </authorList>
    </citation>
    <scope>NUCLEOTIDE SEQUENCE [LARGE SCALE GENOMIC DNA]</scope>
    <source>
        <strain evidence="1 2">BIOML-A26</strain>
    </source>
</reference>
<comment type="caution">
    <text evidence="1">The sequence shown here is derived from an EMBL/GenBank/DDBJ whole genome shotgun (WGS) entry which is preliminary data.</text>
</comment>
<dbReference type="AlphaFoldDB" id="A0A6I0VD77"/>
<gene>
    <name evidence="1" type="ORF">GA542_03670</name>
</gene>
<organism evidence="1 2">
    <name type="scientific">Bifidobacterium adolescentis</name>
    <dbReference type="NCBI Taxonomy" id="1680"/>
    <lineage>
        <taxon>Bacteria</taxon>
        <taxon>Bacillati</taxon>
        <taxon>Actinomycetota</taxon>
        <taxon>Actinomycetes</taxon>
        <taxon>Bifidobacteriales</taxon>
        <taxon>Bifidobacteriaceae</taxon>
        <taxon>Bifidobacterium</taxon>
    </lineage>
</organism>
<proteinExistence type="predicted"/>
<name>A0A6I0VD77_BIFAD</name>
<accession>A0A6I0VD77</accession>
<evidence type="ECO:0000313" key="1">
    <source>
        <dbReference type="EMBL" id="KAB6029988.1"/>
    </source>
</evidence>
<dbReference type="EMBL" id="WDFR01000002">
    <property type="protein sequence ID" value="KAB6029988.1"/>
    <property type="molecule type" value="Genomic_DNA"/>
</dbReference>
<evidence type="ECO:0000313" key="2">
    <source>
        <dbReference type="Proteomes" id="UP000470926"/>
    </source>
</evidence>
<protein>
    <submittedName>
        <fullName evidence="1">Uncharacterized protein</fullName>
    </submittedName>
</protein>
<sequence length="145" mass="16510">MNGLELCDRLRPLRDAAADNAYMMGDERERGMYDGYGEVMRRCLELPEADAEDWIYGFTHAIWESDGLAGTWERRTPDGRMEATIADGAIEVVRVSGDSREVRWRGVYEAKGRKWVVREAPKESHTANTAYHDPLTDIIIFSAIL</sequence>
<dbReference type="Proteomes" id="UP000470926">
    <property type="component" value="Unassembled WGS sequence"/>
</dbReference>